<dbReference type="InterPro" id="IPR010607">
    <property type="entry name" value="DUF1194"/>
</dbReference>
<gene>
    <name evidence="1" type="ORF">ABIE08_001717</name>
</gene>
<dbReference type="Proteomes" id="UP001549321">
    <property type="component" value="Unassembled WGS sequence"/>
</dbReference>
<comment type="caution">
    <text evidence="1">The sequence shown here is derived from an EMBL/GenBank/DDBJ whole genome shotgun (WGS) entry which is preliminary data.</text>
</comment>
<dbReference type="Gene3D" id="3.40.50.410">
    <property type="entry name" value="von Willebrand factor, type A domain"/>
    <property type="match status" value="1"/>
</dbReference>
<organism evidence="1 2">
    <name type="scientific">Kaistia defluvii</name>
    <dbReference type="NCBI Taxonomy" id="410841"/>
    <lineage>
        <taxon>Bacteria</taxon>
        <taxon>Pseudomonadati</taxon>
        <taxon>Pseudomonadota</taxon>
        <taxon>Alphaproteobacteria</taxon>
        <taxon>Hyphomicrobiales</taxon>
        <taxon>Kaistiaceae</taxon>
        <taxon>Kaistia</taxon>
    </lineage>
</organism>
<dbReference type="InterPro" id="IPR036465">
    <property type="entry name" value="vWFA_dom_sf"/>
</dbReference>
<accession>A0ABV2QXQ4</accession>
<sequence>MSCSSAFRKTGKALRTCLIITLAAFAISQIGIWREANAQDRIQVDLQLVIALDVSTSMDVEERALQRDGFVAAFRDAEIVQAIQSGRHRRIAVVCVEWAGEQRQNVIVDWLLVSDAASAGEWADALERRIPGRLPMGTSISSALLRAASLFDSAGYVGARRVIDISGDGVNNRGPDPASVRDVLVARGITINGLPIVYKRLLQGVSSQDDDTVTPMRLVDYFHSEVIGGPGAFVEPVLGLHHFRQAIRRKLLREIRGSEDLAALPPADGPRHGDGAAGALIAATTWPTAARSSAEAPPR</sequence>
<protein>
    <recommendedName>
        <fullName evidence="3">DUF1194 domain-containing protein</fullName>
    </recommendedName>
</protein>
<dbReference type="EMBL" id="JBEPSM010000001">
    <property type="protein sequence ID" value="MET4633804.1"/>
    <property type="molecule type" value="Genomic_DNA"/>
</dbReference>
<reference evidence="1 2" key="1">
    <citation type="submission" date="2024-06" db="EMBL/GenBank/DDBJ databases">
        <title>Sorghum-associated microbial communities from plants grown in Nebraska, USA.</title>
        <authorList>
            <person name="Schachtman D."/>
        </authorList>
    </citation>
    <scope>NUCLEOTIDE SEQUENCE [LARGE SCALE GENOMIC DNA]</scope>
    <source>
        <strain evidence="1 2">3207</strain>
    </source>
</reference>
<evidence type="ECO:0000313" key="1">
    <source>
        <dbReference type="EMBL" id="MET4633804.1"/>
    </source>
</evidence>
<proteinExistence type="predicted"/>
<keyword evidence="2" id="KW-1185">Reference proteome</keyword>
<evidence type="ECO:0000313" key="2">
    <source>
        <dbReference type="Proteomes" id="UP001549321"/>
    </source>
</evidence>
<name>A0ABV2QXQ4_9HYPH</name>
<evidence type="ECO:0008006" key="3">
    <source>
        <dbReference type="Google" id="ProtNLM"/>
    </source>
</evidence>
<dbReference type="RefSeq" id="WP_354550299.1">
    <property type="nucleotide sequence ID" value="NZ_JBEPSM010000001.1"/>
</dbReference>
<dbReference type="Pfam" id="PF06707">
    <property type="entry name" value="DUF1194"/>
    <property type="match status" value="1"/>
</dbReference>
<dbReference type="SUPFAM" id="SSF53300">
    <property type="entry name" value="vWA-like"/>
    <property type="match status" value="1"/>
</dbReference>